<reference evidence="10" key="1">
    <citation type="submission" date="2021-11" db="EMBL/GenBank/DDBJ databases">
        <authorList>
            <consortium name="Genoscope - CEA"/>
            <person name="William W."/>
        </authorList>
    </citation>
    <scope>NUCLEOTIDE SEQUENCE</scope>
</reference>
<evidence type="ECO:0000256" key="8">
    <source>
        <dbReference type="PROSITE-ProRule" id="PRU00282"/>
    </source>
</evidence>
<dbReference type="SUPFAM" id="SSF103506">
    <property type="entry name" value="Mitochondrial carrier"/>
    <property type="match status" value="1"/>
</dbReference>
<evidence type="ECO:0000256" key="7">
    <source>
        <dbReference type="ARBA" id="ARBA00023136"/>
    </source>
</evidence>
<evidence type="ECO:0000256" key="9">
    <source>
        <dbReference type="RuleBase" id="RU000488"/>
    </source>
</evidence>
<organism evidence="10 11">
    <name type="scientific">Pelagomonas calceolata</name>
    <dbReference type="NCBI Taxonomy" id="35677"/>
    <lineage>
        <taxon>Eukaryota</taxon>
        <taxon>Sar</taxon>
        <taxon>Stramenopiles</taxon>
        <taxon>Ochrophyta</taxon>
        <taxon>Pelagophyceae</taxon>
        <taxon>Pelagomonadales</taxon>
        <taxon>Pelagomonadaceae</taxon>
        <taxon>Pelagomonas</taxon>
    </lineage>
</organism>
<keyword evidence="4 8" id="KW-0812">Transmembrane</keyword>
<accession>A0A8J2WW52</accession>
<keyword evidence="11" id="KW-1185">Reference proteome</keyword>
<dbReference type="GO" id="GO:0016020">
    <property type="term" value="C:membrane"/>
    <property type="evidence" value="ECO:0007669"/>
    <property type="project" value="UniProtKB-SubCell"/>
</dbReference>
<evidence type="ECO:0000256" key="4">
    <source>
        <dbReference type="ARBA" id="ARBA00022692"/>
    </source>
</evidence>
<dbReference type="InterPro" id="IPR023395">
    <property type="entry name" value="MCP_dom_sf"/>
</dbReference>
<name>A0A8J2WW52_9STRA</name>
<evidence type="ECO:0000256" key="1">
    <source>
        <dbReference type="ARBA" id="ARBA00004141"/>
    </source>
</evidence>
<comment type="similarity">
    <text evidence="2 9">Belongs to the mitochondrial carrier (TC 2.A.29) family.</text>
</comment>
<evidence type="ECO:0000256" key="6">
    <source>
        <dbReference type="ARBA" id="ARBA00022989"/>
    </source>
</evidence>
<dbReference type="AlphaFoldDB" id="A0A8J2WW52"/>
<evidence type="ECO:0000313" key="10">
    <source>
        <dbReference type="EMBL" id="CAH0369789.1"/>
    </source>
</evidence>
<dbReference type="PROSITE" id="PS50920">
    <property type="entry name" value="SOLCAR"/>
    <property type="match status" value="2"/>
</dbReference>
<dbReference type="InterPro" id="IPR050391">
    <property type="entry name" value="Mito_Metabolite_Transporter"/>
</dbReference>
<dbReference type="Pfam" id="PF00153">
    <property type="entry name" value="Mito_carr"/>
    <property type="match status" value="3"/>
</dbReference>
<dbReference type="InterPro" id="IPR018108">
    <property type="entry name" value="MCP_transmembrane"/>
</dbReference>
<keyword evidence="5" id="KW-0677">Repeat</keyword>
<comment type="caution">
    <text evidence="10">The sequence shown here is derived from an EMBL/GenBank/DDBJ whole genome shotgun (WGS) entry which is preliminary data.</text>
</comment>
<evidence type="ECO:0008006" key="12">
    <source>
        <dbReference type="Google" id="ProtNLM"/>
    </source>
</evidence>
<protein>
    <recommendedName>
        <fullName evidence="12">ADP,ATP carrier protein</fullName>
    </recommendedName>
</protein>
<dbReference type="Gene3D" id="1.50.40.10">
    <property type="entry name" value="Mitochondrial carrier domain"/>
    <property type="match status" value="2"/>
</dbReference>
<proteinExistence type="inferred from homology"/>
<feature type="repeat" description="Solcar" evidence="8">
    <location>
        <begin position="195"/>
        <end position="282"/>
    </location>
</feature>
<sequence>MYATLKQFGLPAVAGSTAVLASHPLELVKSRLQLDNELRARGAKSQYNGWLDCVKTSWARGGARDLWRGVQFGVAREFVFNAARIGSFDFFKVLLADFPPIFAGFCSGALGGCVANPVEVLKVRAQALGGLTGHQHHKSDVGLVSTLRRVAHEEGGRTLATTGLGTSIVRGMLGPGTQLPCYYELKRRCSLIGFEGPLAHGFCSAASAGASILFCNPADVVRTRLYNQPPGKARYRHAGDAVAKILATEGPLGFYKGALSHYARLGPHLVLVFLVLERLRVVVP</sequence>
<evidence type="ECO:0000256" key="5">
    <source>
        <dbReference type="ARBA" id="ARBA00022737"/>
    </source>
</evidence>
<dbReference type="PANTHER" id="PTHR45618">
    <property type="entry name" value="MITOCHONDRIAL DICARBOXYLATE CARRIER-RELATED"/>
    <property type="match status" value="1"/>
</dbReference>
<comment type="subcellular location">
    <subcellularLocation>
        <location evidence="1">Membrane</location>
        <topology evidence="1">Multi-pass membrane protein</topology>
    </subcellularLocation>
</comment>
<evidence type="ECO:0000256" key="3">
    <source>
        <dbReference type="ARBA" id="ARBA00022448"/>
    </source>
</evidence>
<keyword evidence="6" id="KW-1133">Transmembrane helix</keyword>
<keyword evidence="7 8" id="KW-0472">Membrane</keyword>
<dbReference type="Proteomes" id="UP000789595">
    <property type="component" value="Unassembled WGS sequence"/>
</dbReference>
<evidence type="ECO:0000313" key="11">
    <source>
        <dbReference type="Proteomes" id="UP000789595"/>
    </source>
</evidence>
<gene>
    <name evidence="10" type="ORF">PECAL_2P29270</name>
</gene>
<keyword evidence="3 9" id="KW-0813">Transport</keyword>
<dbReference type="OrthoDB" id="6703404at2759"/>
<evidence type="ECO:0000256" key="2">
    <source>
        <dbReference type="ARBA" id="ARBA00006375"/>
    </source>
</evidence>
<dbReference type="EMBL" id="CAKKNE010000002">
    <property type="protein sequence ID" value="CAH0369789.1"/>
    <property type="molecule type" value="Genomic_DNA"/>
</dbReference>
<feature type="repeat" description="Solcar" evidence="8">
    <location>
        <begin position="2"/>
        <end position="94"/>
    </location>
</feature>